<feature type="domain" description="Methyltransferase type 11" evidence="1">
    <location>
        <begin position="93"/>
        <end position="196"/>
    </location>
</feature>
<dbReference type="EMBL" id="LIZX01000124">
    <property type="protein sequence ID" value="KPJ65324.1"/>
    <property type="molecule type" value="Genomic_DNA"/>
</dbReference>
<dbReference type="CDD" id="cd02440">
    <property type="entry name" value="AdoMet_MTases"/>
    <property type="match status" value="1"/>
</dbReference>
<dbReference type="InterPro" id="IPR013216">
    <property type="entry name" value="Methyltransf_11"/>
</dbReference>
<evidence type="ECO:0000313" key="2">
    <source>
        <dbReference type="EMBL" id="KPJ65324.1"/>
    </source>
</evidence>
<proteinExistence type="predicted"/>
<name>A0A0S7XTY7_UNCSA</name>
<reference evidence="2 3" key="1">
    <citation type="journal article" date="2015" name="Microbiome">
        <title>Genomic resolution of linkages in carbon, nitrogen, and sulfur cycling among widespread estuary sediment bacteria.</title>
        <authorList>
            <person name="Baker B.J."/>
            <person name="Lazar C.S."/>
            <person name="Teske A.P."/>
            <person name="Dick G.J."/>
        </authorList>
    </citation>
    <scope>NUCLEOTIDE SEQUENCE [LARGE SCALE GENOMIC DNA]</scope>
    <source>
        <strain evidence="2">DG_54_3</strain>
    </source>
</reference>
<dbReference type="Proteomes" id="UP000051861">
    <property type="component" value="Unassembled WGS sequence"/>
</dbReference>
<dbReference type="SUPFAM" id="SSF53335">
    <property type="entry name" value="S-adenosyl-L-methionine-dependent methyltransferases"/>
    <property type="match status" value="1"/>
</dbReference>
<gene>
    <name evidence="2" type="ORF">AMJ44_10500</name>
</gene>
<comment type="caution">
    <text evidence="2">The sequence shown here is derived from an EMBL/GenBank/DDBJ whole genome shotgun (WGS) entry which is preliminary data.</text>
</comment>
<dbReference type="Pfam" id="PF08241">
    <property type="entry name" value="Methyltransf_11"/>
    <property type="match status" value="1"/>
</dbReference>
<evidence type="ECO:0000313" key="3">
    <source>
        <dbReference type="Proteomes" id="UP000051861"/>
    </source>
</evidence>
<sequence length="237" mass="26722">MNRDLSSFKPQSIEKAPERIAWLRGCLDFQDLKKTYRDISLLHALDPGENVRSALEPHLLKSPENYLRQPLEYLPIEVSMRLLLGNNTALKGLQLASNYGPYLLYLKERRGFTDFRGIDIDPYAVQYAQEIGSPVIEGTVNPLPFQSSSLDLVISDNFLTMDYLPVKSATSLALPTFIRNAALEVHRVLKPGGYFISLDECVHLQDEIPFDPPQVFSREAIAQLASLRSINVFQKAA</sequence>
<dbReference type="Gene3D" id="3.40.50.150">
    <property type="entry name" value="Vaccinia Virus protein VP39"/>
    <property type="match status" value="1"/>
</dbReference>
<organism evidence="2 3">
    <name type="scientific">candidate division WOR-1 bacterium DG_54_3</name>
    <dbReference type="NCBI Taxonomy" id="1703775"/>
    <lineage>
        <taxon>Bacteria</taxon>
        <taxon>Bacillati</taxon>
        <taxon>Saganbacteria</taxon>
    </lineage>
</organism>
<protein>
    <recommendedName>
        <fullName evidence="1">Methyltransferase type 11 domain-containing protein</fullName>
    </recommendedName>
</protein>
<dbReference type="GO" id="GO:0008757">
    <property type="term" value="F:S-adenosylmethionine-dependent methyltransferase activity"/>
    <property type="evidence" value="ECO:0007669"/>
    <property type="project" value="InterPro"/>
</dbReference>
<dbReference type="AlphaFoldDB" id="A0A0S7XTY7"/>
<accession>A0A0S7XTY7</accession>
<dbReference type="InterPro" id="IPR029063">
    <property type="entry name" value="SAM-dependent_MTases_sf"/>
</dbReference>
<evidence type="ECO:0000259" key="1">
    <source>
        <dbReference type="Pfam" id="PF08241"/>
    </source>
</evidence>